<proteinExistence type="predicted"/>
<reference evidence="2" key="1">
    <citation type="submission" date="2025-08" db="UniProtKB">
        <authorList>
            <consortium name="RefSeq"/>
        </authorList>
    </citation>
    <scope>IDENTIFICATION</scope>
</reference>
<feature type="domain" description="Reverse transcriptase" evidence="1">
    <location>
        <begin position="1"/>
        <end position="197"/>
    </location>
</feature>
<dbReference type="STRING" id="4097.A0A1S4CKS9"/>
<dbReference type="AlphaFoldDB" id="A0A1S4CKS9"/>
<dbReference type="PANTHER" id="PTHR46238:SF8">
    <property type="entry name" value="ENDONUCLEASE_EXONUCLEASE_PHOSPHATASE DOMAIN-CONTAINING PROTEIN"/>
    <property type="match status" value="1"/>
</dbReference>
<dbReference type="KEGG" id="nta:107820102"/>
<organism evidence="2">
    <name type="scientific">Nicotiana tabacum</name>
    <name type="common">Common tobacco</name>
    <dbReference type="NCBI Taxonomy" id="4097"/>
    <lineage>
        <taxon>Eukaryota</taxon>
        <taxon>Viridiplantae</taxon>
        <taxon>Streptophyta</taxon>
        <taxon>Embryophyta</taxon>
        <taxon>Tracheophyta</taxon>
        <taxon>Spermatophyta</taxon>
        <taxon>Magnoliopsida</taxon>
        <taxon>eudicotyledons</taxon>
        <taxon>Gunneridae</taxon>
        <taxon>Pentapetalae</taxon>
        <taxon>asterids</taxon>
        <taxon>lamiids</taxon>
        <taxon>Solanales</taxon>
        <taxon>Solanaceae</taxon>
        <taxon>Nicotianoideae</taxon>
        <taxon>Nicotianeae</taxon>
        <taxon>Nicotiana</taxon>
    </lineage>
</organism>
<name>A0A1S4CKS9_TOBAC</name>
<dbReference type="OrthoDB" id="1706699at2759"/>
<evidence type="ECO:0000313" key="2">
    <source>
        <dbReference type="RefSeq" id="XP_016501808.1"/>
    </source>
</evidence>
<dbReference type="Pfam" id="PF00078">
    <property type="entry name" value="RVT_1"/>
    <property type="match status" value="1"/>
</dbReference>
<evidence type="ECO:0000259" key="1">
    <source>
        <dbReference type="PROSITE" id="PS50878"/>
    </source>
</evidence>
<sequence>MPGWSTIEAIHLVRRLVERYRKRKKDLHMVFIDLEKAYDKVLRGVLWRCLEVRGVTIVYIRVMKDMYKGVKTRVRTVGGDSKHFPVEMGLHQVSALTLFLFALVLDVLTRHEQGRVLWCMLFTDDIVLIDETRGIINARLEVWRQTLESKGFKLSRSKTEYLECKFSQERHEEEVEVNIDTQVIPTRDSFKYLGCIIQGNEEIDEDVTHRIRVGWMRWKLASGILCDKNIPPRLKVKFYRVVVRPAVLKDKIRNEVNKDKMGVASMEAKLQ</sequence>
<dbReference type="PANTHER" id="PTHR46238">
    <property type="entry name" value="REVERSE TRANSCRIPTASE DOMAIN-CONTAINING PROTEIN"/>
    <property type="match status" value="1"/>
</dbReference>
<dbReference type="InterPro" id="IPR000477">
    <property type="entry name" value="RT_dom"/>
</dbReference>
<gene>
    <name evidence="2" type="primary">LOC107820102</name>
</gene>
<dbReference type="PROSITE" id="PS50878">
    <property type="entry name" value="RT_POL"/>
    <property type="match status" value="1"/>
</dbReference>
<dbReference type="RefSeq" id="XP_016501808.1">
    <property type="nucleotide sequence ID" value="XM_016646322.1"/>
</dbReference>
<protein>
    <recommendedName>
        <fullName evidence="1">Reverse transcriptase domain-containing protein</fullName>
    </recommendedName>
</protein>
<accession>A0A1S4CKS9</accession>
<dbReference type="PaxDb" id="4097-A0A1S4CKS9"/>